<comment type="caution">
    <text evidence="1">The sequence shown here is derived from an EMBL/GenBank/DDBJ whole genome shotgun (WGS) entry which is preliminary data.</text>
</comment>
<dbReference type="Proteomes" id="UP001501310">
    <property type="component" value="Unassembled WGS sequence"/>
</dbReference>
<sequence length="300" mass="31541">MNWRALLAGGVFLALLIAAVLIARPGTKTVDEVSPPAPRPVQPEQPTTLTPLTRADLIDVAARAADAHARGVAIAPEDNALVGRPFTVTLPFGCDGPAAAASEAPLRWSYDPEAETLRVWVTSNIWTDAAPVRKAAEGIDYEAAEGFWIERPWLRSGECPVTPQLNEAGAAAPGAAEGNETAVQASLDETASPGDSETALVSARQTLALVELFEPGSRRAARRNGRPYTVVTKLAPDAIDLSKGLRVVVTGRLARLTAGGPVACDGTFINERPLCLIGVEIDRVAITDASGERILGEWGS</sequence>
<organism evidence="1 2">
    <name type="scientific">Sphingomonas humi</name>
    <dbReference type="NCBI Taxonomy" id="335630"/>
    <lineage>
        <taxon>Bacteria</taxon>
        <taxon>Pseudomonadati</taxon>
        <taxon>Pseudomonadota</taxon>
        <taxon>Alphaproteobacteria</taxon>
        <taxon>Sphingomonadales</taxon>
        <taxon>Sphingomonadaceae</taxon>
        <taxon>Sphingomonas</taxon>
    </lineage>
</organism>
<reference evidence="2" key="1">
    <citation type="journal article" date="2019" name="Int. J. Syst. Evol. Microbiol.">
        <title>The Global Catalogue of Microorganisms (GCM) 10K type strain sequencing project: providing services to taxonomists for standard genome sequencing and annotation.</title>
        <authorList>
            <consortium name="The Broad Institute Genomics Platform"/>
            <consortium name="The Broad Institute Genome Sequencing Center for Infectious Disease"/>
            <person name="Wu L."/>
            <person name="Ma J."/>
        </authorList>
    </citation>
    <scope>NUCLEOTIDE SEQUENCE [LARGE SCALE GENOMIC DNA]</scope>
    <source>
        <strain evidence="2">JCM 16603</strain>
    </source>
</reference>
<evidence type="ECO:0008006" key="3">
    <source>
        <dbReference type="Google" id="ProtNLM"/>
    </source>
</evidence>
<keyword evidence="2" id="KW-1185">Reference proteome</keyword>
<evidence type="ECO:0000313" key="1">
    <source>
        <dbReference type="EMBL" id="GAA4003565.1"/>
    </source>
</evidence>
<dbReference type="EMBL" id="BAAAZD010000001">
    <property type="protein sequence ID" value="GAA4003565.1"/>
    <property type="molecule type" value="Genomic_DNA"/>
</dbReference>
<gene>
    <name evidence="1" type="ORF">GCM10022211_14070</name>
</gene>
<evidence type="ECO:0000313" key="2">
    <source>
        <dbReference type="Proteomes" id="UP001501310"/>
    </source>
</evidence>
<proteinExistence type="predicted"/>
<name>A0ABP7RXP7_9SPHN</name>
<protein>
    <recommendedName>
        <fullName evidence="3">DUF2314 domain-containing protein</fullName>
    </recommendedName>
</protein>
<accession>A0ABP7RXP7</accession>